<dbReference type="EMBL" id="CH981525">
    <property type="protein sequence ID" value="EDK43660.1"/>
    <property type="molecule type" value="Genomic_DNA"/>
</dbReference>
<feature type="region of interest" description="Disordered" evidence="1">
    <location>
        <begin position="109"/>
        <end position="175"/>
    </location>
</feature>
<dbReference type="GO" id="GO:0008941">
    <property type="term" value="F:nitric oxide dioxygenase NAD(P)H activity"/>
    <property type="evidence" value="ECO:0007669"/>
    <property type="project" value="TreeGrafter"/>
</dbReference>
<evidence type="ECO:0000313" key="3">
    <source>
        <dbReference type="EMBL" id="EDK43660.1"/>
    </source>
</evidence>
<dbReference type="VEuPathDB" id="FungiDB:LELG_01839"/>
<dbReference type="InterPro" id="IPR009050">
    <property type="entry name" value="Globin-like_sf"/>
</dbReference>
<dbReference type="InParanoid" id="A5DWV2"/>
<dbReference type="STRING" id="379508.A5DWV2"/>
<accession>A5DWV2</accession>
<dbReference type="Pfam" id="PF00042">
    <property type="entry name" value="Globin"/>
    <property type="match status" value="1"/>
</dbReference>
<dbReference type="InterPro" id="IPR044399">
    <property type="entry name" value="Mb-like_M"/>
</dbReference>
<organism evidence="3 4">
    <name type="scientific">Lodderomyces elongisporus (strain ATCC 11503 / CBS 2605 / JCM 1781 / NBRC 1676 / NRRL YB-4239)</name>
    <name type="common">Yeast</name>
    <name type="synonym">Saccharomyces elongisporus</name>
    <dbReference type="NCBI Taxonomy" id="379508"/>
    <lineage>
        <taxon>Eukaryota</taxon>
        <taxon>Fungi</taxon>
        <taxon>Dikarya</taxon>
        <taxon>Ascomycota</taxon>
        <taxon>Saccharomycotina</taxon>
        <taxon>Pichiomycetes</taxon>
        <taxon>Debaryomycetaceae</taxon>
        <taxon>Candida/Lodderomyces clade</taxon>
        <taxon>Lodderomyces</taxon>
    </lineage>
</organism>
<feature type="compositionally biased region" description="Polar residues" evidence="1">
    <location>
        <begin position="78"/>
        <end position="89"/>
    </location>
</feature>
<gene>
    <name evidence="3" type="ORF">LELG_01839</name>
</gene>
<dbReference type="InterPro" id="IPR000971">
    <property type="entry name" value="Globin"/>
</dbReference>
<name>A5DWV2_LODEL</name>
<feature type="region of interest" description="Disordered" evidence="1">
    <location>
        <begin position="1"/>
        <end position="89"/>
    </location>
</feature>
<dbReference type="HOGENOM" id="CLU_035143_2_0_1"/>
<dbReference type="eggNOG" id="KOG3378">
    <property type="taxonomic scope" value="Eukaryota"/>
</dbReference>
<dbReference type="Gene3D" id="1.10.490.10">
    <property type="entry name" value="Globins"/>
    <property type="match status" value="1"/>
</dbReference>
<dbReference type="Proteomes" id="UP000001996">
    <property type="component" value="Unassembled WGS sequence"/>
</dbReference>
<evidence type="ECO:0000259" key="2">
    <source>
        <dbReference type="PROSITE" id="PS01033"/>
    </source>
</evidence>
<dbReference type="AlphaFoldDB" id="A5DWV2"/>
<feature type="domain" description="Globin" evidence="2">
    <location>
        <begin position="212"/>
        <end position="377"/>
    </location>
</feature>
<dbReference type="OrthoDB" id="436496at2759"/>
<reference evidence="3 4" key="1">
    <citation type="journal article" date="2009" name="Nature">
        <title>Evolution of pathogenicity and sexual reproduction in eight Candida genomes.</title>
        <authorList>
            <person name="Butler G."/>
            <person name="Rasmussen M.D."/>
            <person name="Lin M.F."/>
            <person name="Santos M.A."/>
            <person name="Sakthikumar S."/>
            <person name="Munro C.A."/>
            <person name="Rheinbay E."/>
            <person name="Grabherr M."/>
            <person name="Forche A."/>
            <person name="Reedy J.L."/>
            <person name="Agrafioti I."/>
            <person name="Arnaud M.B."/>
            <person name="Bates S."/>
            <person name="Brown A.J."/>
            <person name="Brunke S."/>
            <person name="Costanzo M.C."/>
            <person name="Fitzpatrick D.A."/>
            <person name="de Groot P.W."/>
            <person name="Harris D."/>
            <person name="Hoyer L.L."/>
            <person name="Hube B."/>
            <person name="Klis F.M."/>
            <person name="Kodira C."/>
            <person name="Lennard N."/>
            <person name="Logue M.E."/>
            <person name="Martin R."/>
            <person name="Neiman A.M."/>
            <person name="Nikolaou E."/>
            <person name="Quail M.A."/>
            <person name="Quinn J."/>
            <person name="Santos M.C."/>
            <person name="Schmitzberger F.F."/>
            <person name="Sherlock G."/>
            <person name="Shah P."/>
            <person name="Silverstein K.A."/>
            <person name="Skrzypek M.S."/>
            <person name="Soll D."/>
            <person name="Staggs R."/>
            <person name="Stansfield I."/>
            <person name="Stumpf M.P."/>
            <person name="Sudbery P.E."/>
            <person name="Srikantha T."/>
            <person name="Zeng Q."/>
            <person name="Berman J."/>
            <person name="Berriman M."/>
            <person name="Heitman J."/>
            <person name="Gow N.A."/>
            <person name="Lorenz M.C."/>
            <person name="Birren B.W."/>
            <person name="Kellis M."/>
            <person name="Cuomo C.A."/>
        </authorList>
    </citation>
    <scope>NUCLEOTIDE SEQUENCE [LARGE SCALE GENOMIC DNA]</scope>
    <source>
        <strain evidence="4">ATCC 11503 / BCRC 21390 / CBS 2605 / JCM 1781 / NBRC 1676 / NRRL YB-4239</strain>
    </source>
</reference>
<dbReference type="PANTHER" id="PTHR43396:SF6">
    <property type="entry name" value="ABL201WP"/>
    <property type="match status" value="1"/>
</dbReference>
<sequence>MMSAAAISLPKESSSQNKSALSLSLSSSSSSTLANIRSKYRSSTAQSASSKPLPSLNPSLNSSSSSSLASFNSGSVAQLPNSSAHNSRSNHVFAKSSNLHKYTSLSHQSSFANSDDTHSLASTVSNHSSSNHTLSSTTESYQHQNKHRNHQHQNRNHHGRKQSIDKLLPDSNKSNLPIDLITPAYNLERVQTTMSYTEEFLENPVQYRAQLNLSQHEIDMVRYTWNKMLMEDKSNRPNRMPGQFPDLGFTPITETPNCSSVSLSLFCRQLYMNLLARDPELEKMFPSIKHQSISFAGVMTLIVSQLENLSVLQSYFTSLAKKHSRVLGIEPPQFELMGEALIQTFKERFGNQFTLELEILWIKVFLFLANSLMQMGIDPVLKPELVEFQLLHQQQQHQLQQYQYQHQHEVQSLHKHASSLADMSDANSFVVNDADSFLTNATSISHVPINGSTLTKKTFPTKDAALQTIELKTEKKVKTSRFSKMKKKKKGENCVVV</sequence>
<dbReference type="GO" id="GO:0071500">
    <property type="term" value="P:cellular response to nitrosative stress"/>
    <property type="evidence" value="ECO:0007669"/>
    <property type="project" value="TreeGrafter"/>
</dbReference>
<proteinExistence type="predicted"/>
<dbReference type="GO" id="GO:0019825">
    <property type="term" value="F:oxygen binding"/>
    <property type="evidence" value="ECO:0007669"/>
    <property type="project" value="InterPro"/>
</dbReference>
<evidence type="ECO:0000313" key="4">
    <source>
        <dbReference type="Proteomes" id="UP000001996"/>
    </source>
</evidence>
<dbReference type="KEGG" id="lel:PVL30_001812"/>
<feature type="compositionally biased region" description="Basic residues" evidence="1">
    <location>
        <begin position="144"/>
        <end position="161"/>
    </location>
</feature>
<dbReference type="PANTHER" id="PTHR43396">
    <property type="entry name" value="FLAVOHEMOPROTEIN"/>
    <property type="match status" value="1"/>
</dbReference>
<dbReference type="PROSITE" id="PS01033">
    <property type="entry name" value="GLOBIN"/>
    <property type="match status" value="1"/>
</dbReference>
<dbReference type="GO" id="GO:0046210">
    <property type="term" value="P:nitric oxide catabolic process"/>
    <property type="evidence" value="ECO:0007669"/>
    <property type="project" value="TreeGrafter"/>
</dbReference>
<protein>
    <recommendedName>
        <fullName evidence="2">Globin domain-containing protein</fullName>
    </recommendedName>
</protein>
<dbReference type="GO" id="GO:0020037">
    <property type="term" value="F:heme binding"/>
    <property type="evidence" value="ECO:0007669"/>
    <property type="project" value="InterPro"/>
</dbReference>
<dbReference type="InterPro" id="IPR012292">
    <property type="entry name" value="Globin/Proto"/>
</dbReference>
<evidence type="ECO:0000256" key="1">
    <source>
        <dbReference type="SAM" id="MobiDB-lite"/>
    </source>
</evidence>
<dbReference type="CDD" id="cd01040">
    <property type="entry name" value="Mb-like"/>
    <property type="match status" value="1"/>
</dbReference>
<feature type="compositionally biased region" description="Low complexity" evidence="1">
    <location>
        <begin position="47"/>
        <end position="77"/>
    </location>
</feature>
<feature type="compositionally biased region" description="Low complexity" evidence="1">
    <location>
        <begin position="13"/>
        <end position="33"/>
    </location>
</feature>
<dbReference type="SUPFAM" id="SSF46458">
    <property type="entry name" value="Globin-like"/>
    <property type="match status" value="1"/>
</dbReference>
<keyword evidence="4" id="KW-1185">Reference proteome</keyword>
<feature type="compositionally biased region" description="Low complexity" evidence="1">
    <location>
        <begin position="119"/>
        <end position="143"/>
    </location>
</feature>
<dbReference type="GO" id="GO:0071949">
    <property type="term" value="F:FAD binding"/>
    <property type="evidence" value="ECO:0007669"/>
    <property type="project" value="TreeGrafter"/>
</dbReference>
<dbReference type="GeneID" id="5234499"/>